<dbReference type="GeneID" id="73804314"/>
<comment type="caution">
    <text evidence="2">The sequence shown here is derived from an EMBL/GenBank/DDBJ whole genome shotgun (WGS) entry which is preliminary data.</text>
</comment>
<sequence length="251" mass="29369">MMGGWIKIYQTIREHWIWNDPRKLKWWIDLLMLAEWRDSKRLVGSDLVTIKRGQLIASVHYLRERWAYKDDNGVQRKPSEHTILKFLSLLEADQMISRAKHPATRATMITIVNYDDYQQNSTAGCNEGSNDPCNDGCNDPCTEDKNNKNIKDNREGKSGKSEKRFSPPSIEEVDSYIREKGYTVDAERFVNFYESKGWYVGKNKMKNWRAAVATWQKEDNKRNGINQQRSCDKRRGTEATATRPEDYEGKF</sequence>
<name>A0A5B3H653_9BACT</name>
<evidence type="ECO:0000313" key="3">
    <source>
        <dbReference type="Proteomes" id="UP000322940"/>
    </source>
</evidence>
<dbReference type="Proteomes" id="UP000322940">
    <property type="component" value="Unassembled WGS sequence"/>
</dbReference>
<organism evidence="2 3">
    <name type="scientific">Alistipes onderdonkii</name>
    <dbReference type="NCBI Taxonomy" id="328813"/>
    <lineage>
        <taxon>Bacteria</taxon>
        <taxon>Pseudomonadati</taxon>
        <taxon>Bacteroidota</taxon>
        <taxon>Bacteroidia</taxon>
        <taxon>Bacteroidales</taxon>
        <taxon>Rikenellaceae</taxon>
        <taxon>Alistipes</taxon>
    </lineage>
</organism>
<feature type="compositionally biased region" description="Basic and acidic residues" evidence="1">
    <location>
        <begin position="142"/>
        <end position="165"/>
    </location>
</feature>
<accession>A0A5B3H653</accession>
<protein>
    <submittedName>
        <fullName evidence="2">Uncharacterized protein</fullName>
    </submittedName>
</protein>
<proteinExistence type="predicted"/>
<dbReference type="AlphaFoldDB" id="A0A5B3H653"/>
<feature type="region of interest" description="Disordered" evidence="1">
    <location>
        <begin position="218"/>
        <end position="251"/>
    </location>
</feature>
<dbReference type="RefSeq" id="WP_004328737.1">
    <property type="nucleotide sequence ID" value="NZ_JANFXN010000019.1"/>
</dbReference>
<dbReference type="EMBL" id="VVXH01000001">
    <property type="protein sequence ID" value="KAA2381250.1"/>
    <property type="molecule type" value="Genomic_DNA"/>
</dbReference>
<feature type="region of interest" description="Disordered" evidence="1">
    <location>
        <begin position="141"/>
        <end position="168"/>
    </location>
</feature>
<evidence type="ECO:0000313" key="2">
    <source>
        <dbReference type="EMBL" id="KAA2381250.1"/>
    </source>
</evidence>
<gene>
    <name evidence="2" type="ORF">F2Y10_01850</name>
</gene>
<reference evidence="2 3" key="1">
    <citation type="journal article" date="2019" name="Nat. Med.">
        <title>A library of human gut bacterial isolates paired with longitudinal multiomics data enables mechanistic microbiome research.</title>
        <authorList>
            <person name="Poyet M."/>
            <person name="Groussin M."/>
            <person name="Gibbons S.M."/>
            <person name="Avila-Pacheco J."/>
            <person name="Jiang X."/>
            <person name="Kearney S.M."/>
            <person name="Perrotta A.R."/>
            <person name="Berdy B."/>
            <person name="Zhao S."/>
            <person name="Lieberman T.D."/>
            <person name="Swanson P.K."/>
            <person name="Smith M."/>
            <person name="Roesemann S."/>
            <person name="Alexander J.E."/>
            <person name="Rich S.A."/>
            <person name="Livny J."/>
            <person name="Vlamakis H."/>
            <person name="Clish C."/>
            <person name="Bullock K."/>
            <person name="Deik A."/>
            <person name="Scott J."/>
            <person name="Pierce K.A."/>
            <person name="Xavier R.J."/>
            <person name="Alm E.J."/>
        </authorList>
    </citation>
    <scope>NUCLEOTIDE SEQUENCE [LARGE SCALE GENOMIC DNA]</scope>
    <source>
        <strain evidence="2 3">BIOML-A266</strain>
    </source>
</reference>
<evidence type="ECO:0000256" key="1">
    <source>
        <dbReference type="SAM" id="MobiDB-lite"/>
    </source>
</evidence>
<feature type="compositionally biased region" description="Basic and acidic residues" evidence="1">
    <location>
        <begin position="230"/>
        <end position="251"/>
    </location>
</feature>